<evidence type="ECO:0000313" key="16">
    <source>
        <dbReference type="Proteomes" id="UP001333710"/>
    </source>
</evidence>
<dbReference type="InterPro" id="IPR018136">
    <property type="entry name" value="Aconitase_4Fe-4S_BS"/>
</dbReference>
<dbReference type="NCBIfam" id="NF009116">
    <property type="entry name" value="PRK12466.1"/>
    <property type="match status" value="1"/>
</dbReference>
<evidence type="ECO:0000313" key="15">
    <source>
        <dbReference type="EMBL" id="BDX06949.1"/>
    </source>
</evidence>
<comment type="function">
    <text evidence="2 13">Catalyzes the isomerization between 2-isopropylmalate and 3-isopropylmalate, via the formation of 2-isopropylmaleate.</text>
</comment>
<evidence type="ECO:0000256" key="3">
    <source>
        <dbReference type="ARBA" id="ARBA00004729"/>
    </source>
</evidence>
<dbReference type="GO" id="GO:0009098">
    <property type="term" value="P:L-leucine biosynthetic process"/>
    <property type="evidence" value="ECO:0007669"/>
    <property type="project" value="UniProtKB-UniRule"/>
</dbReference>
<dbReference type="EMBL" id="AP027272">
    <property type="protein sequence ID" value="BDX06949.1"/>
    <property type="molecule type" value="Genomic_DNA"/>
</dbReference>
<comment type="catalytic activity">
    <reaction evidence="1 13">
        <text>(2R,3S)-3-isopropylmalate = (2S)-2-isopropylmalate</text>
        <dbReference type="Rhea" id="RHEA:32287"/>
        <dbReference type="ChEBI" id="CHEBI:1178"/>
        <dbReference type="ChEBI" id="CHEBI:35121"/>
        <dbReference type="EC" id="4.2.1.33"/>
    </reaction>
</comment>
<keyword evidence="6 13" id="KW-0004">4Fe-4S</keyword>
<keyword evidence="16" id="KW-1185">Reference proteome</keyword>
<dbReference type="AlphaFoldDB" id="A0AA48KSY0"/>
<dbReference type="Pfam" id="PF00330">
    <property type="entry name" value="Aconitase"/>
    <property type="match status" value="1"/>
</dbReference>
<evidence type="ECO:0000259" key="14">
    <source>
        <dbReference type="Pfam" id="PF00330"/>
    </source>
</evidence>
<evidence type="ECO:0000256" key="8">
    <source>
        <dbReference type="ARBA" id="ARBA00022723"/>
    </source>
</evidence>
<evidence type="ECO:0000256" key="1">
    <source>
        <dbReference type="ARBA" id="ARBA00000491"/>
    </source>
</evidence>
<dbReference type="PANTHER" id="PTHR43822">
    <property type="entry name" value="HOMOACONITASE, MITOCHONDRIAL-RELATED"/>
    <property type="match status" value="1"/>
</dbReference>
<sequence>MAQTLYEKIWQRHIVDQVGNDTLLYIDRHLIHEVTSPQAFAGLAEKGRKVRRPDKTFATMDHSISTRSLAIDACGPANQLQLQTLMNNCEANGIELYPVGHQKQGIVHVIGPELGLILPGMTVVCGDSHTATHGAFGALAFGIGTSQVEHVLATQTLKQSKAKTMKVDVQGSLPSGITAKDIILAIIGKIGHAGATGYVIEYAGSAIEALSMEERMTICNMSIEAGAKAGLIAPDQTTIDYIKGRDYTPKDDTWEAAVADWATLKSDPDANFDTVVTLQAEDIEPQVTWGTNPGQVIGVNSPIPGPADFDDSVEKDSATKALKYMGIEAGQKLSDLAVNNVFIGSCTNSRIEDLRAAAQIAKQGKVANNVTAIVVPGSAQVKAQAEAEQLDQIFIDAGFEWRLPGCSMCLGMNDDILQPGDRCASTSNRNFEGRQGRGARTHLVSPAMAAAAALNGHFVDVRQYGVQ</sequence>
<dbReference type="InterPro" id="IPR001030">
    <property type="entry name" value="Acoase/IPM_deHydtase_lsu_aba"/>
</dbReference>
<dbReference type="InterPro" id="IPR033941">
    <property type="entry name" value="IPMI_cat"/>
</dbReference>
<dbReference type="Gene3D" id="3.30.499.10">
    <property type="entry name" value="Aconitase, domain 3"/>
    <property type="match status" value="2"/>
</dbReference>
<dbReference type="NCBIfam" id="TIGR00170">
    <property type="entry name" value="leuC"/>
    <property type="match status" value="1"/>
</dbReference>
<evidence type="ECO:0000256" key="9">
    <source>
        <dbReference type="ARBA" id="ARBA00023004"/>
    </source>
</evidence>
<dbReference type="PRINTS" id="PR00415">
    <property type="entry name" value="ACONITASE"/>
</dbReference>
<dbReference type="InterPro" id="IPR004430">
    <property type="entry name" value="3-IsopropMal_deHydase_lsu"/>
</dbReference>
<dbReference type="RefSeq" id="WP_338292942.1">
    <property type="nucleotide sequence ID" value="NZ_AP027272.1"/>
</dbReference>
<evidence type="ECO:0000256" key="4">
    <source>
        <dbReference type="ARBA" id="ARBA00011271"/>
    </source>
</evidence>
<feature type="binding site" evidence="13">
    <location>
        <position position="406"/>
    </location>
    <ligand>
        <name>[4Fe-4S] cluster</name>
        <dbReference type="ChEBI" id="CHEBI:49883"/>
    </ligand>
</feature>
<comment type="subunit">
    <text evidence="4 13">Heterodimer of LeuC and LeuD.</text>
</comment>
<evidence type="ECO:0000256" key="10">
    <source>
        <dbReference type="ARBA" id="ARBA00023014"/>
    </source>
</evidence>
<feature type="binding site" evidence="13">
    <location>
        <position position="409"/>
    </location>
    <ligand>
        <name>[4Fe-4S] cluster</name>
        <dbReference type="ChEBI" id="CHEBI:49883"/>
    </ligand>
</feature>
<feature type="domain" description="Aconitase/3-isopropylmalate dehydratase large subunit alpha/beta/alpha" evidence="14">
    <location>
        <begin position="7"/>
        <end position="456"/>
    </location>
</feature>
<dbReference type="InterPro" id="IPR015931">
    <property type="entry name" value="Acnase/IPM_dHydase_lsu_aba_1/3"/>
</dbReference>
<dbReference type="HAMAP" id="MF_01026">
    <property type="entry name" value="LeuC_type1"/>
    <property type="match status" value="1"/>
</dbReference>
<name>A0AA48KSY0_9ALTE</name>
<evidence type="ECO:0000256" key="7">
    <source>
        <dbReference type="ARBA" id="ARBA00022605"/>
    </source>
</evidence>
<dbReference type="KEGG" id="pmaw:MACH26_24700"/>
<gene>
    <name evidence="13 15" type="primary">leuC</name>
    <name evidence="15" type="ORF">MACH26_24700</name>
</gene>
<keyword evidence="12 13" id="KW-0100">Branched-chain amino acid biosynthesis</keyword>
<evidence type="ECO:0000256" key="11">
    <source>
        <dbReference type="ARBA" id="ARBA00023239"/>
    </source>
</evidence>
<dbReference type="Proteomes" id="UP001333710">
    <property type="component" value="Chromosome"/>
</dbReference>
<dbReference type="PROSITE" id="PS01244">
    <property type="entry name" value="ACONITASE_2"/>
    <property type="match status" value="1"/>
</dbReference>
<evidence type="ECO:0000256" key="6">
    <source>
        <dbReference type="ARBA" id="ARBA00022485"/>
    </source>
</evidence>
<keyword evidence="8 13" id="KW-0479">Metal-binding</keyword>
<keyword evidence="11 13" id="KW-0456">Lyase</keyword>
<dbReference type="SUPFAM" id="SSF53732">
    <property type="entry name" value="Aconitase iron-sulfur domain"/>
    <property type="match status" value="1"/>
</dbReference>
<dbReference type="PANTHER" id="PTHR43822:SF9">
    <property type="entry name" value="3-ISOPROPYLMALATE DEHYDRATASE"/>
    <property type="match status" value="1"/>
</dbReference>
<accession>A0AA48KSY0</accession>
<keyword evidence="5 13" id="KW-0432">Leucine biosynthesis</keyword>
<comment type="similarity">
    <text evidence="13">Belongs to the aconitase/IPM isomerase family. LeuC type 1 subfamily.</text>
</comment>
<reference evidence="15" key="1">
    <citation type="submission" date="2023-01" db="EMBL/GenBank/DDBJ databases">
        <title>Complete genome sequence of Planctobacterium marinum strain Dej080120_11.</title>
        <authorList>
            <person name="Ueki S."/>
            <person name="Maruyama F."/>
        </authorList>
    </citation>
    <scope>NUCLEOTIDE SEQUENCE</scope>
    <source>
        <strain evidence="15">Dej080120_11</strain>
    </source>
</reference>
<comment type="pathway">
    <text evidence="3 13">Amino-acid biosynthesis; L-leucine biosynthesis; L-leucine from 3-methyl-2-oxobutanoate: step 2/4.</text>
</comment>
<feature type="binding site" evidence="13">
    <location>
        <position position="346"/>
    </location>
    <ligand>
        <name>[4Fe-4S] cluster</name>
        <dbReference type="ChEBI" id="CHEBI:49883"/>
    </ligand>
</feature>
<dbReference type="CDD" id="cd01583">
    <property type="entry name" value="IPMI"/>
    <property type="match status" value="1"/>
</dbReference>
<proteinExistence type="inferred from homology"/>
<evidence type="ECO:0000256" key="13">
    <source>
        <dbReference type="HAMAP-Rule" id="MF_01026"/>
    </source>
</evidence>
<protein>
    <recommendedName>
        <fullName evidence="13">3-isopropylmalate dehydratase large subunit</fullName>
        <ecNumber evidence="13">4.2.1.33</ecNumber>
    </recommendedName>
    <alternativeName>
        <fullName evidence="13">Alpha-IPM isomerase</fullName>
        <shortName evidence="13">IPMI</shortName>
    </alternativeName>
    <alternativeName>
        <fullName evidence="13">Isopropylmalate isomerase</fullName>
    </alternativeName>
</protein>
<dbReference type="InterPro" id="IPR050067">
    <property type="entry name" value="IPM_dehydratase_rel_enz"/>
</dbReference>
<evidence type="ECO:0000256" key="12">
    <source>
        <dbReference type="ARBA" id="ARBA00023304"/>
    </source>
</evidence>
<organism evidence="15 16">
    <name type="scientific">Planctobacterium marinum</name>
    <dbReference type="NCBI Taxonomy" id="1631968"/>
    <lineage>
        <taxon>Bacteria</taxon>
        <taxon>Pseudomonadati</taxon>
        <taxon>Pseudomonadota</taxon>
        <taxon>Gammaproteobacteria</taxon>
        <taxon>Alteromonadales</taxon>
        <taxon>Alteromonadaceae</taxon>
        <taxon>Planctobacterium</taxon>
    </lineage>
</organism>
<dbReference type="GO" id="GO:0051539">
    <property type="term" value="F:4 iron, 4 sulfur cluster binding"/>
    <property type="evidence" value="ECO:0007669"/>
    <property type="project" value="UniProtKB-KW"/>
</dbReference>
<dbReference type="GO" id="GO:0046872">
    <property type="term" value="F:metal ion binding"/>
    <property type="evidence" value="ECO:0007669"/>
    <property type="project" value="UniProtKB-KW"/>
</dbReference>
<dbReference type="NCBIfam" id="NF004016">
    <property type="entry name" value="PRK05478.1"/>
    <property type="match status" value="1"/>
</dbReference>
<comment type="cofactor">
    <cofactor evidence="13">
        <name>[4Fe-4S] cluster</name>
        <dbReference type="ChEBI" id="CHEBI:49883"/>
    </cofactor>
    <text evidence="13">Binds 1 [4Fe-4S] cluster per subunit.</text>
</comment>
<dbReference type="FunFam" id="3.30.499.10:FF:000007">
    <property type="entry name" value="3-isopropylmalate dehydratase large subunit"/>
    <property type="match status" value="1"/>
</dbReference>
<dbReference type="PROSITE" id="PS00450">
    <property type="entry name" value="ACONITASE_1"/>
    <property type="match status" value="1"/>
</dbReference>
<keyword evidence="10 13" id="KW-0411">Iron-sulfur</keyword>
<keyword evidence="9 13" id="KW-0408">Iron</keyword>
<dbReference type="GO" id="GO:0003861">
    <property type="term" value="F:3-isopropylmalate dehydratase activity"/>
    <property type="evidence" value="ECO:0007669"/>
    <property type="project" value="UniProtKB-UniRule"/>
</dbReference>
<dbReference type="EC" id="4.2.1.33" evidence="13"/>
<evidence type="ECO:0000256" key="5">
    <source>
        <dbReference type="ARBA" id="ARBA00022430"/>
    </source>
</evidence>
<evidence type="ECO:0000256" key="2">
    <source>
        <dbReference type="ARBA" id="ARBA00002695"/>
    </source>
</evidence>
<keyword evidence="7 13" id="KW-0028">Amino-acid biosynthesis</keyword>
<dbReference type="InterPro" id="IPR036008">
    <property type="entry name" value="Aconitase_4Fe-4S_dom"/>
</dbReference>